<feature type="transmembrane region" description="Helical" evidence="8">
    <location>
        <begin position="381"/>
        <end position="403"/>
    </location>
</feature>
<evidence type="ECO:0000256" key="4">
    <source>
        <dbReference type="ARBA" id="ARBA00022989"/>
    </source>
</evidence>
<dbReference type="Proteomes" id="UP000472263">
    <property type="component" value="Chromosome 24"/>
</dbReference>
<dbReference type="FunFam" id="1.20.1070.10:FF:000058">
    <property type="entry name" value="Adhesion G protein-coupled receptor F5"/>
    <property type="match status" value="1"/>
</dbReference>
<dbReference type="PROSITE" id="PS50261">
    <property type="entry name" value="G_PROTEIN_RECEP_F2_4"/>
    <property type="match status" value="1"/>
</dbReference>
<proteinExistence type="inferred from homology"/>
<dbReference type="AlphaFoldDB" id="A0A667Y598"/>
<evidence type="ECO:0008006" key="13">
    <source>
        <dbReference type="Google" id="ProtNLM"/>
    </source>
</evidence>
<evidence type="ECO:0000256" key="3">
    <source>
        <dbReference type="ARBA" id="ARBA00022692"/>
    </source>
</evidence>
<evidence type="ECO:0000256" key="5">
    <source>
        <dbReference type="ARBA" id="ARBA00023136"/>
    </source>
</evidence>
<comment type="similarity">
    <text evidence="2">Belongs to the G-protein coupled receptor 2 family. Adhesion G-protein coupled receptor (ADGR) subfamily.</text>
</comment>
<evidence type="ECO:0000256" key="1">
    <source>
        <dbReference type="ARBA" id="ARBA00004141"/>
    </source>
</evidence>
<keyword evidence="3 8" id="KW-0812">Transmembrane</keyword>
<keyword evidence="5 8" id="KW-0472">Membrane</keyword>
<name>A0A667Y598_9TELE</name>
<dbReference type="Pfam" id="PF00002">
    <property type="entry name" value="7tm_2"/>
    <property type="match status" value="1"/>
</dbReference>
<dbReference type="InterPro" id="IPR000203">
    <property type="entry name" value="GPS"/>
</dbReference>
<evidence type="ECO:0000313" key="12">
    <source>
        <dbReference type="Proteomes" id="UP000472263"/>
    </source>
</evidence>
<evidence type="ECO:0000256" key="7">
    <source>
        <dbReference type="ARBA" id="ARBA00023180"/>
    </source>
</evidence>
<reference evidence="11" key="2">
    <citation type="submission" date="2025-08" db="UniProtKB">
        <authorList>
            <consortium name="Ensembl"/>
        </authorList>
    </citation>
    <scope>IDENTIFICATION</scope>
</reference>
<sequence length="474" mass="51131">SPANIGAIVKILEQVANVSRSSPINENQITSSHILNSSAQRSASLEPLSASSALLLSLETVSNALSNDSFEIATPLILLNKTAITGSFSADLNSSVVIDVSVPGDPSSTITTITFASMDNVLPARNASNSTINTINGNVVLVNFKGSINNVSFSFDIINETLGNPQCVFWNFSLFNGLGGWDDEGCELVSNANETVTCNCNHLTSFSILMSAFIPKEIQAILAYITYIGVGISLGCLVICLIIEAIIWRKVCNNNTLRLYHVSIVNIAVCLLIADIWFIIAAAISSPNVENPPACRAATFFIHFFYLALFFWMLASALFVLYYSVHVFDGVVSEHAMAIGFSLGYGAPLIIAIITIAVTAPNNQYVQRTGVCWLNWDESKALLAFVIPALLIVVVNLFILVVVMCKIFSSRGTGNATSAHQNHVLLSIARNLVVLTPLFGTTWCLGIGTMINAGPPLFEIIHYSFTILNSFQVF</sequence>
<organism evidence="11 12">
    <name type="scientific">Myripristis murdjan</name>
    <name type="common">pinecone soldierfish</name>
    <dbReference type="NCBI Taxonomy" id="586833"/>
    <lineage>
        <taxon>Eukaryota</taxon>
        <taxon>Metazoa</taxon>
        <taxon>Chordata</taxon>
        <taxon>Craniata</taxon>
        <taxon>Vertebrata</taxon>
        <taxon>Euteleostomi</taxon>
        <taxon>Actinopterygii</taxon>
        <taxon>Neopterygii</taxon>
        <taxon>Teleostei</taxon>
        <taxon>Neoteleostei</taxon>
        <taxon>Acanthomorphata</taxon>
        <taxon>Holocentriformes</taxon>
        <taxon>Holocentridae</taxon>
        <taxon>Myripristis</taxon>
    </lineage>
</organism>
<feature type="transmembrane region" description="Helical" evidence="8">
    <location>
        <begin position="304"/>
        <end position="325"/>
    </location>
</feature>
<keyword evidence="12" id="KW-1185">Reference proteome</keyword>
<dbReference type="Ensembl" id="ENSMMDT00005022231.1">
    <property type="protein sequence ID" value="ENSMMDP00005021743.1"/>
    <property type="gene ID" value="ENSMMDG00005010602.1"/>
</dbReference>
<evidence type="ECO:0000256" key="8">
    <source>
        <dbReference type="SAM" id="Phobius"/>
    </source>
</evidence>
<keyword evidence="6" id="KW-1015">Disulfide bond</keyword>
<dbReference type="PROSITE" id="PS50221">
    <property type="entry name" value="GAIN_B"/>
    <property type="match status" value="1"/>
</dbReference>
<dbReference type="InterPro" id="IPR017981">
    <property type="entry name" value="GPCR_2-like_7TM"/>
</dbReference>
<dbReference type="PRINTS" id="PR00249">
    <property type="entry name" value="GPCRSECRETIN"/>
</dbReference>
<dbReference type="PANTHER" id="PTHR45813">
    <property type="entry name" value="IG-LIKE DOMAIN-CONTAINING PROTEIN"/>
    <property type="match status" value="1"/>
</dbReference>
<dbReference type="PANTHER" id="PTHR45813:SF4">
    <property type="entry name" value="ADHESION G PROTEIN-COUPLED RECEPTOR F5"/>
    <property type="match status" value="1"/>
</dbReference>
<feature type="transmembrane region" description="Helical" evidence="8">
    <location>
        <begin position="259"/>
        <end position="284"/>
    </location>
</feature>
<evidence type="ECO:0000256" key="2">
    <source>
        <dbReference type="ARBA" id="ARBA00007343"/>
    </source>
</evidence>
<keyword evidence="4 8" id="KW-1133">Transmembrane helix</keyword>
<dbReference type="GO" id="GO:0004930">
    <property type="term" value="F:G protein-coupled receptor activity"/>
    <property type="evidence" value="ECO:0007669"/>
    <property type="project" value="InterPro"/>
</dbReference>
<dbReference type="Gene3D" id="2.60.220.50">
    <property type="match status" value="1"/>
</dbReference>
<evidence type="ECO:0000259" key="9">
    <source>
        <dbReference type="PROSITE" id="PS50221"/>
    </source>
</evidence>
<dbReference type="InParanoid" id="A0A667Y598"/>
<evidence type="ECO:0000313" key="11">
    <source>
        <dbReference type="Ensembl" id="ENSMMDP00005021743.1"/>
    </source>
</evidence>
<dbReference type="InterPro" id="IPR000832">
    <property type="entry name" value="GPCR_2_secretin-like"/>
</dbReference>
<dbReference type="InterPro" id="IPR046338">
    <property type="entry name" value="GAIN_dom_sf"/>
</dbReference>
<evidence type="ECO:0000256" key="6">
    <source>
        <dbReference type="ARBA" id="ARBA00023157"/>
    </source>
</evidence>
<feature type="transmembrane region" description="Helical" evidence="8">
    <location>
        <begin position="221"/>
        <end position="247"/>
    </location>
</feature>
<protein>
    <recommendedName>
        <fullName evidence="13">Adhesion G protein-coupled receptor F7</fullName>
    </recommendedName>
</protein>
<reference evidence="11" key="3">
    <citation type="submission" date="2025-09" db="UniProtKB">
        <authorList>
            <consortium name="Ensembl"/>
        </authorList>
    </citation>
    <scope>IDENTIFICATION</scope>
</reference>
<feature type="domain" description="GAIN-B" evidence="9">
    <location>
        <begin position="68"/>
        <end position="216"/>
    </location>
</feature>
<dbReference type="InterPro" id="IPR051587">
    <property type="entry name" value="Adhesion_GPCR"/>
</dbReference>
<reference evidence="11" key="1">
    <citation type="submission" date="2019-06" db="EMBL/GenBank/DDBJ databases">
        <authorList>
            <consortium name="Wellcome Sanger Institute Data Sharing"/>
        </authorList>
    </citation>
    <scope>NUCLEOTIDE SEQUENCE [LARGE SCALE GENOMIC DNA]</scope>
</reference>
<keyword evidence="7" id="KW-0325">Glycoprotein</keyword>
<dbReference type="SMART" id="SM00303">
    <property type="entry name" value="GPS"/>
    <property type="match status" value="1"/>
</dbReference>
<feature type="transmembrane region" description="Helical" evidence="8">
    <location>
        <begin position="337"/>
        <end position="361"/>
    </location>
</feature>
<dbReference type="GeneTree" id="ENSGT00940000154603"/>
<comment type="subcellular location">
    <subcellularLocation>
        <location evidence="1">Membrane</location>
        <topology evidence="1">Multi-pass membrane protein</topology>
    </subcellularLocation>
</comment>
<evidence type="ECO:0000259" key="10">
    <source>
        <dbReference type="PROSITE" id="PS50261"/>
    </source>
</evidence>
<dbReference type="GO" id="GO:0007189">
    <property type="term" value="P:adenylate cyclase-activating G protein-coupled receptor signaling pathway"/>
    <property type="evidence" value="ECO:0007669"/>
    <property type="project" value="TreeGrafter"/>
</dbReference>
<dbReference type="GO" id="GO:0007166">
    <property type="term" value="P:cell surface receptor signaling pathway"/>
    <property type="evidence" value="ECO:0007669"/>
    <property type="project" value="InterPro"/>
</dbReference>
<dbReference type="Gene3D" id="1.20.1070.10">
    <property type="entry name" value="Rhodopsin 7-helix transmembrane proteins"/>
    <property type="match status" value="1"/>
</dbReference>
<accession>A0A667Y598</accession>
<dbReference type="GO" id="GO:0016020">
    <property type="term" value="C:membrane"/>
    <property type="evidence" value="ECO:0007669"/>
    <property type="project" value="UniProtKB-SubCell"/>
</dbReference>
<dbReference type="InterPro" id="IPR057244">
    <property type="entry name" value="GAIN_B"/>
</dbReference>
<dbReference type="Pfam" id="PF01825">
    <property type="entry name" value="GPS"/>
    <property type="match status" value="1"/>
</dbReference>
<feature type="domain" description="G-protein coupled receptors family 2 profile 2" evidence="10">
    <location>
        <begin position="222"/>
        <end position="474"/>
    </location>
</feature>